<dbReference type="AlphaFoldDB" id="A0A8K0GYX7"/>
<dbReference type="PANTHER" id="PTHR47943">
    <property type="entry name" value="CYTOCHROME P450 93A3-LIKE"/>
    <property type="match status" value="1"/>
</dbReference>
<protein>
    <recommendedName>
        <fullName evidence="15">3,9-dihydroxypterocarpan 6A-monooxygenase</fullName>
    </recommendedName>
</protein>
<comment type="similarity">
    <text evidence="3 11">Belongs to the cytochrome P450 family.</text>
</comment>
<evidence type="ECO:0000256" key="5">
    <source>
        <dbReference type="ARBA" id="ARBA00022723"/>
    </source>
</evidence>
<accession>A0A8K0GYX7</accession>
<evidence type="ECO:0000256" key="6">
    <source>
        <dbReference type="ARBA" id="ARBA00023002"/>
    </source>
</evidence>
<name>A0A8K0GYX7_9ROSA</name>
<comment type="caution">
    <text evidence="13">The sequence shown here is derived from an EMBL/GenBank/DDBJ whole genome shotgun (WGS) entry which is preliminary data.</text>
</comment>
<feature type="transmembrane region" description="Helical" evidence="12">
    <location>
        <begin position="6"/>
        <end position="25"/>
    </location>
</feature>
<keyword evidence="4 10" id="KW-0349">Heme</keyword>
<evidence type="ECO:0000256" key="10">
    <source>
        <dbReference type="PIRSR" id="PIRSR602401-1"/>
    </source>
</evidence>
<organism evidence="13 14">
    <name type="scientific">Rhamnella rubrinervis</name>
    <dbReference type="NCBI Taxonomy" id="2594499"/>
    <lineage>
        <taxon>Eukaryota</taxon>
        <taxon>Viridiplantae</taxon>
        <taxon>Streptophyta</taxon>
        <taxon>Embryophyta</taxon>
        <taxon>Tracheophyta</taxon>
        <taxon>Spermatophyta</taxon>
        <taxon>Magnoliopsida</taxon>
        <taxon>eudicotyledons</taxon>
        <taxon>Gunneridae</taxon>
        <taxon>Pentapetalae</taxon>
        <taxon>rosids</taxon>
        <taxon>fabids</taxon>
        <taxon>Rosales</taxon>
        <taxon>Rhamnaceae</taxon>
        <taxon>rhamnoid group</taxon>
        <taxon>Rhamneae</taxon>
        <taxon>Rhamnella</taxon>
    </lineage>
</organism>
<keyword evidence="12" id="KW-0812">Transmembrane</keyword>
<keyword evidence="5 10" id="KW-0479">Metal-binding</keyword>
<dbReference type="InterPro" id="IPR001128">
    <property type="entry name" value="Cyt_P450"/>
</dbReference>
<comment type="subcellular location">
    <subcellularLocation>
        <location evidence="2">Membrane</location>
    </subcellularLocation>
</comment>
<keyword evidence="14" id="KW-1185">Reference proteome</keyword>
<dbReference type="InterPro" id="IPR002401">
    <property type="entry name" value="Cyt_P450_E_grp-I"/>
</dbReference>
<dbReference type="InterPro" id="IPR036396">
    <property type="entry name" value="Cyt_P450_sf"/>
</dbReference>
<dbReference type="EMBL" id="VOIH02000007">
    <property type="protein sequence ID" value="KAF3442607.1"/>
    <property type="molecule type" value="Genomic_DNA"/>
</dbReference>
<dbReference type="GO" id="GO:0020037">
    <property type="term" value="F:heme binding"/>
    <property type="evidence" value="ECO:0007669"/>
    <property type="project" value="InterPro"/>
</dbReference>
<dbReference type="Proteomes" id="UP000796880">
    <property type="component" value="Unassembled WGS sequence"/>
</dbReference>
<evidence type="ECO:0000256" key="1">
    <source>
        <dbReference type="ARBA" id="ARBA00001971"/>
    </source>
</evidence>
<keyword evidence="12" id="KW-1133">Transmembrane helix</keyword>
<evidence type="ECO:0000256" key="2">
    <source>
        <dbReference type="ARBA" id="ARBA00004370"/>
    </source>
</evidence>
<evidence type="ECO:0000256" key="3">
    <source>
        <dbReference type="ARBA" id="ARBA00010617"/>
    </source>
</evidence>
<comment type="cofactor">
    <cofactor evidence="1 10">
        <name>heme</name>
        <dbReference type="ChEBI" id="CHEBI:30413"/>
    </cofactor>
</comment>
<keyword evidence="9 12" id="KW-0472">Membrane</keyword>
<evidence type="ECO:0000256" key="4">
    <source>
        <dbReference type="ARBA" id="ARBA00022617"/>
    </source>
</evidence>
<evidence type="ECO:0000256" key="8">
    <source>
        <dbReference type="ARBA" id="ARBA00023033"/>
    </source>
</evidence>
<dbReference type="Pfam" id="PF00067">
    <property type="entry name" value="p450"/>
    <property type="match status" value="1"/>
</dbReference>
<evidence type="ECO:0000313" key="14">
    <source>
        <dbReference type="Proteomes" id="UP000796880"/>
    </source>
</evidence>
<dbReference type="Gene3D" id="1.10.630.10">
    <property type="entry name" value="Cytochrome P450"/>
    <property type="match status" value="1"/>
</dbReference>
<dbReference type="FunFam" id="1.10.630.10:FF:000019">
    <property type="entry name" value="Cytochrome P450 family protein"/>
    <property type="match status" value="1"/>
</dbReference>
<dbReference type="PROSITE" id="PS00086">
    <property type="entry name" value="CYTOCHROME_P450"/>
    <property type="match status" value="1"/>
</dbReference>
<sequence length="525" mass="59847">MFDLQYNFVLLLIWLASMIIIRTIFSKTRTKATHRLPPSPQALPIIGHLHLLCRNPQQALNKLSNRYGPLIYLLFGSQPSVIVSSAEVAKECLKTNENCFLNRPKMTNLDYLTYGSADFTMTPYGPKWKLMKKLCMAELLGGRTMELHLPLRREETKRFLKSMLRKAEKCEKVDVGAELIRLTNNIISMMALKQRCSEDDDEAQEVRKLVKDMCELARGFNISDMIWFCKKLDLQGYGKKLKHARDGYDKMMEKIMKEHEEARKKRKQSGGDDEFVKDFLDILLEIYEDQSSEIRLTRENVKAFIMNMFGAGTDSTAVTIEWALLELINHPNVMAKARREIDSKVGHNRIVEESDTSKLPYLQAIVKETLRLHPTAPMIMRESTEDCTINGYHIPAKTQLFVNVWSIGRDPNHWENPLEFQPERFTGEEGNIRKSDKLDVKGQNFHYLPFGSGRRSCPGASLAMEVVQTILGGMIQCFEWKVWEEGVGRAVVNMEEGPGISSPTAPPLVCVPVSRLSPSVLNGSV</sequence>
<evidence type="ECO:0000313" key="13">
    <source>
        <dbReference type="EMBL" id="KAF3442607.1"/>
    </source>
</evidence>
<feature type="binding site" description="axial binding residue" evidence="10">
    <location>
        <position position="457"/>
    </location>
    <ligand>
        <name>heme</name>
        <dbReference type="ChEBI" id="CHEBI:30413"/>
    </ligand>
    <ligandPart>
        <name>Fe</name>
        <dbReference type="ChEBI" id="CHEBI:18248"/>
    </ligandPart>
</feature>
<dbReference type="PRINTS" id="PR00463">
    <property type="entry name" value="EP450I"/>
</dbReference>
<proteinExistence type="inferred from homology"/>
<evidence type="ECO:0000256" key="12">
    <source>
        <dbReference type="SAM" id="Phobius"/>
    </source>
</evidence>
<keyword evidence="7 10" id="KW-0408">Iron</keyword>
<dbReference type="GO" id="GO:0004497">
    <property type="term" value="F:monooxygenase activity"/>
    <property type="evidence" value="ECO:0007669"/>
    <property type="project" value="UniProtKB-KW"/>
</dbReference>
<dbReference type="PRINTS" id="PR00385">
    <property type="entry name" value="P450"/>
</dbReference>
<dbReference type="GO" id="GO:0005506">
    <property type="term" value="F:iron ion binding"/>
    <property type="evidence" value="ECO:0007669"/>
    <property type="project" value="InterPro"/>
</dbReference>
<keyword evidence="6 11" id="KW-0560">Oxidoreductase</keyword>
<dbReference type="InterPro" id="IPR017972">
    <property type="entry name" value="Cyt_P450_CS"/>
</dbReference>
<keyword evidence="8 11" id="KW-0503">Monooxygenase</keyword>
<dbReference type="GO" id="GO:0016705">
    <property type="term" value="F:oxidoreductase activity, acting on paired donors, with incorporation or reduction of molecular oxygen"/>
    <property type="evidence" value="ECO:0007669"/>
    <property type="project" value="InterPro"/>
</dbReference>
<dbReference type="PANTHER" id="PTHR47943:SF8">
    <property type="entry name" value="CYTOCHROME P450"/>
    <property type="match status" value="1"/>
</dbReference>
<dbReference type="OrthoDB" id="1103324at2759"/>
<evidence type="ECO:0008006" key="15">
    <source>
        <dbReference type="Google" id="ProtNLM"/>
    </source>
</evidence>
<dbReference type="SUPFAM" id="SSF48264">
    <property type="entry name" value="Cytochrome P450"/>
    <property type="match status" value="1"/>
</dbReference>
<dbReference type="GO" id="GO:0016020">
    <property type="term" value="C:membrane"/>
    <property type="evidence" value="ECO:0007669"/>
    <property type="project" value="UniProtKB-SubCell"/>
</dbReference>
<dbReference type="CDD" id="cd20655">
    <property type="entry name" value="CYP93"/>
    <property type="match status" value="1"/>
</dbReference>
<evidence type="ECO:0000256" key="7">
    <source>
        <dbReference type="ARBA" id="ARBA00023004"/>
    </source>
</evidence>
<reference evidence="13" key="1">
    <citation type="submission" date="2020-03" db="EMBL/GenBank/DDBJ databases">
        <title>A high-quality chromosome-level genome assembly of a woody plant with both climbing and erect habits, Rhamnella rubrinervis.</title>
        <authorList>
            <person name="Lu Z."/>
            <person name="Yang Y."/>
            <person name="Zhu X."/>
            <person name="Sun Y."/>
        </authorList>
    </citation>
    <scope>NUCLEOTIDE SEQUENCE</scope>
    <source>
        <strain evidence="13">BYM</strain>
        <tissue evidence="13">Leaf</tissue>
    </source>
</reference>
<evidence type="ECO:0000256" key="11">
    <source>
        <dbReference type="RuleBase" id="RU000461"/>
    </source>
</evidence>
<evidence type="ECO:0000256" key="9">
    <source>
        <dbReference type="ARBA" id="ARBA00023136"/>
    </source>
</evidence>
<gene>
    <name evidence="13" type="ORF">FNV43_RR16523</name>
</gene>